<feature type="transmembrane region" description="Helical" evidence="9">
    <location>
        <begin position="135"/>
        <end position="168"/>
    </location>
</feature>
<dbReference type="GO" id="GO:0005524">
    <property type="term" value="F:ATP binding"/>
    <property type="evidence" value="ECO:0007669"/>
    <property type="project" value="UniProtKB-KW"/>
</dbReference>
<evidence type="ECO:0000256" key="4">
    <source>
        <dbReference type="ARBA" id="ARBA00022737"/>
    </source>
</evidence>
<keyword evidence="8 9" id="KW-0472">Membrane</keyword>
<evidence type="ECO:0000256" key="2">
    <source>
        <dbReference type="ARBA" id="ARBA00022448"/>
    </source>
</evidence>
<evidence type="ECO:0000256" key="3">
    <source>
        <dbReference type="ARBA" id="ARBA00022692"/>
    </source>
</evidence>
<keyword evidence="5" id="KW-0547">Nucleotide-binding</keyword>
<dbReference type="Pfam" id="PF00664">
    <property type="entry name" value="ABC_membrane"/>
    <property type="match status" value="1"/>
</dbReference>
<organism evidence="11 12">
    <name type="scientific">Dreissena polymorpha</name>
    <name type="common">Zebra mussel</name>
    <name type="synonym">Mytilus polymorpha</name>
    <dbReference type="NCBI Taxonomy" id="45954"/>
    <lineage>
        <taxon>Eukaryota</taxon>
        <taxon>Metazoa</taxon>
        <taxon>Spiralia</taxon>
        <taxon>Lophotrochozoa</taxon>
        <taxon>Mollusca</taxon>
        <taxon>Bivalvia</taxon>
        <taxon>Autobranchia</taxon>
        <taxon>Heteroconchia</taxon>
        <taxon>Euheterodonta</taxon>
        <taxon>Imparidentia</taxon>
        <taxon>Neoheterodontei</taxon>
        <taxon>Myida</taxon>
        <taxon>Dreissenoidea</taxon>
        <taxon>Dreissenidae</taxon>
        <taxon>Dreissena</taxon>
    </lineage>
</organism>
<dbReference type="GO" id="GO:0140359">
    <property type="term" value="F:ABC-type transporter activity"/>
    <property type="evidence" value="ECO:0007669"/>
    <property type="project" value="InterPro"/>
</dbReference>
<keyword evidence="3 9" id="KW-0812">Transmembrane</keyword>
<keyword evidence="4" id="KW-0677">Repeat</keyword>
<dbReference type="EMBL" id="JAIWYP010000002">
    <property type="protein sequence ID" value="KAH3867552.1"/>
    <property type="molecule type" value="Genomic_DNA"/>
</dbReference>
<dbReference type="PANTHER" id="PTHR24223">
    <property type="entry name" value="ATP-BINDING CASSETTE SUB-FAMILY C"/>
    <property type="match status" value="1"/>
</dbReference>
<reference evidence="11" key="1">
    <citation type="journal article" date="2019" name="bioRxiv">
        <title>The Genome of the Zebra Mussel, Dreissena polymorpha: A Resource for Invasive Species Research.</title>
        <authorList>
            <person name="McCartney M.A."/>
            <person name="Auch B."/>
            <person name="Kono T."/>
            <person name="Mallez S."/>
            <person name="Zhang Y."/>
            <person name="Obille A."/>
            <person name="Becker A."/>
            <person name="Abrahante J.E."/>
            <person name="Garbe J."/>
            <person name="Badalamenti J.P."/>
            <person name="Herman A."/>
            <person name="Mangelson H."/>
            <person name="Liachko I."/>
            <person name="Sullivan S."/>
            <person name="Sone E.D."/>
            <person name="Koren S."/>
            <person name="Silverstein K.A.T."/>
            <person name="Beckman K.B."/>
            <person name="Gohl D.M."/>
        </authorList>
    </citation>
    <scope>NUCLEOTIDE SEQUENCE</scope>
    <source>
        <strain evidence="11">Duluth1</strain>
        <tissue evidence="11">Whole animal</tissue>
    </source>
</reference>
<dbReference type="Gene3D" id="1.20.1560.10">
    <property type="entry name" value="ABC transporter type 1, transmembrane domain"/>
    <property type="match status" value="1"/>
</dbReference>
<evidence type="ECO:0000313" key="12">
    <source>
        <dbReference type="Proteomes" id="UP000828390"/>
    </source>
</evidence>
<dbReference type="InterPro" id="IPR050173">
    <property type="entry name" value="ABC_transporter_C-like"/>
</dbReference>
<keyword evidence="7 9" id="KW-1133">Transmembrane helix</keyword>
<evidence type="ECO:0000256" key="5">
    <source>
        <dbReference type="ARBA" id="ARBA00022741"/>
    </source>
</evidence>
<evidence type="ECO:0000259" key="10">
    <source>
        <dbReference type="PROSITE" id="PS50929"/>
    </source>
</evidence>
<dbReference type="GO" id="GO:0012505">
    <property type="term" value="C:endomembrane system"/>
    <property type="evidence" value="ECO:0007669"/>
    <property type="project" value="UniProtKB-SubCell"/>
</dbReference>
<feature type="transmembrane region" description="Helical" evidence="9">
    <location>
        <begin position="7"/>
        <end position="34"/>
    </location>
</feature>
<evidence type="ECO:0000256" key="7">
    <source>
        <dbReference type="ARBA" id="ARBA00022989"/>
    </source>
</evidence>
<keyword evidence="2" id="KW-0813">Transport</keyword>
<feature type="transmembrane region" description="Helical" evidence="9">
    <location>
        <begin position="54"/>
        <end position="80"/>
    </location>
</feature>
<dbReference type="GO" id="GO:0016020">
    <property type="term" value="C:membrane"/>
    <property type="evidence" value="ECO:0007669"/>
    <property type="project" value="InterPro"/>
</dbReference>
<dbReference type="SUPFAM" id="SSF90123">
    <property type="entry name" value="ABC transporter transmembrane region"/>
    <property type="match status" value="1"/>
</dbReference>
<dbReference type="InterPro" id="IPR036640">
    <property type="entry name" value="ABC1_TM_sf"/>
</dbReference>
<evidence type="ECO:0000256" key="1">
    <source>
        <dbReference type="ARBA" id="ARBA00004127"/>
    </source>
</evidence>
<dbReference type="InterPro" id="IPR011527">
    <property type="entry name" value="ABC1_TM_dom"/>
</dbReference>
<dbReference type="PANTHER" id="PTHR24223:SF443">
    <property type="entry name" value="MULTIDRUG-RESISTANCE LIKE PROTEIN 1, ISOFORM I"/>
    <property type="match status" value="1"/>
</dbReference>
<name>A0A9D4M1L2_DREPO</name>
<dbReference type="Proteomes" id="UP000828390">
    <property type="component" value="Unassembled WGS sequence"/>
</dbReference>
<keyword evidence="6" id="KW-0067">ATP-binding</keyword>
<evidence type="ECO:0000256" key="6">
    <source>
        <dbReference type="ARBA" id="ARBA00022840"/>
    </source>
</evidence>
<comment type="subcellular location">
    <subcellularLocation>
        <location evidence="1">Endomembrane system</location>
        <topology evidence="1">Multi-pass membrane protein</topology>
    </subcellularLocation>
</comment>
<reference evidence="11" key="2">
    <citation type="submission" date="2020-11" db="EMBL/GenBank/DDBJ databases">
        <authorList>
            <person name="McCartney M.A."/>
            <person name="Auch B."/>
            <person name="Kono T."/>
            <person name="Mallez S."/>
            <person name="Becker A."/>
            <person name="Gohl D.M."/>
            <person name="Silverstein K.A.T."/>
            <person name="Koren S."/>
            <person name="Bechman K.B."/>
            <person name="Herman A."/>
            <person name="Abrahante J.E."/>
            <person name="Garbe J."/>
        </authorList>
    </citation>
    <scope>NUCLEOTIDE SEQUENCE</scope>
    <source>
        <strain evidence="11">Duluth1</strain>
        <tissue evidence="11">Whole animal</tissue>
    </source>
</reference>
<protein>
    <recommendedName>
        <fullName evidence="10">ABC transmembrane type-1 domain-containing protein</fullName>
    </recommendedName>
</protein>
<evidence type="ECO:0000256" key="9">
    <source>
        <dbReference type="SAM" id="Phobius"/>
    </source>
</evidence>
<feature type="domain" description="ABC transmembrane type-1" evidence="10">
    <location>
        <begin position="10"/>
        <end position="174"/>
    </location>
</feature>
<evidence type="ECO:0000313" key="11">
    <source>
        <dbReference type="EMBL" id="KAH3867552.1"/>
    </source>
</evidence>
<proteinExistence type="predicted"/>
<dbReference type="AlphaFoldDB" id="A0A9D4M1L2"/>
<sequence length="174" mass="20122">MKAMGPCAVFVVFFSMGVFQGLNIFSNFWLTYWTEDDLLRNTSRADEPEFRDRYLYYLLMYLLYGVLQGIFVFLSFYMALTRMVRASGTLHDAMLKSILHAPMAFFDTTPIGRMMNRFSSDIDIMDNRLPESYRVWVLMVFITMAVLIVIAVITPIFMAAIVPIAIFYVFCVVG</sequence>
<gene>
    <name evidence="11" type="ORF">DPMN_030684</name>
</gene>
<accession>A0A9D4M1L2</accession>
<evidence type="ECO:0000256" key="8">
    <source>
        <dbReference type="ARBA" id="ARBA00023136"/>
    </source>
</evidence>
<comment type="caution">
    <text evidence="11">The sequence shown here is derived from an EMBL/GenBank/DDBJ whole genome shotgun (WGS) entry which is preliminary data.</text>
</comment>
<dbReference type="PROSITE" id="PS50929">
    <property type="entry name" value="ABC_TM1F"/>
    <property type="match status" value="1"/>
</dbReference>
<keyword evidence="12" id="KW-1185">Reference proteome</keyword>